<dbReference type="SUPFAM" id="SSF53335">
    <property type="entry name" value="S-adenosyl-L-methionine-dependent methyltransferases"/>
    <property type="match status" value="1"/>
</dbReference>
<sequence>MVLRTYFWSIPFSKQGKVRFSVALTNEMLGPILRRWRVRLTSGCWSRPPAGHPSHPGRGLAKIGADPAAQEIDLLEISKHLSPVERLGSDMATLTCKMADWNAALSCLSMPLTGNREDEHSFRCFELGGQILRIREEISSEDMPTGGRLWDAGIALAHWLAAKDNDRSRLVGKTILELGSGCGLPGIVAAHVLGGHIFFSDKKAVLPLTALNVAAHCQDLQTSIMELDDWGLEEHRLNALQRLDGSSFDVVLMSDLCYTTSALPKLKDTVLQLTRPNAMLVLAHKVRSEERNHENPMKALQPWFDVCLQKTFGPCDAEVLLFIMERTR</sequence>
<proteinExistence type="predicted"/>
<organism evidence="1 2">
    <name type="scientific">Durusdinium trenchii</name>
    <dbReference type="NCBI Taxonomy" id="1381693"/>
    <lineage>
        <taxon>Eukaryota</taxon>
        <taxon>Sar</taxon>
        <taxon>Alveolata</taxon>
        <taxon>Dinophyceae</taxon>
        <taxon>Suessiales</taxon>
        <taxon>Symbiodiniaceae</taxon>
        <taxon>Durusdinium</taxon>
    </lineage>
</organism>
<evidence type="ECO:0000313" key="2">
    <source>
        <dbReference type="Proteomes" id="UP001642484"/>
    </source>
</evidence>
<dbReference type="EMBL" id="CAXAMN010018779">
    <property type="protein sequence ID" value="CAK9053050.1"/>
    <property type="molecule type" value="Genomic_DNA"/>
</dbReference>
<gene>
    <name evidence="1" type="ORF">CCMP2556_LOCUS26692</name>
</gene>
<evidence type="ECO:0000313" key="1">
    <source>
        <dbReference type="EMBL" id="CAK9053050.1"/>
    </source>
</evidence>
<dbReference type="InterPro" id="IPR029063">
    <property type="entry name" value="SAM-dependent_MTases_sf"/>
</dbReference>
<dbReference type="Proteomes" id="UP001642484">
    <property type="component" value="Unassembled WGS sequence"/>
</dbReference>
<name>A0ABP0MNH9_9DINO</name>
<accession>A0ABP0MNH9</accession>
<dbReference type="PANTHER" id="PTHR14614:SF123">
    <property type="entry name" value="OS04G0645500 PROTEIN"/>
    <property type="match status" value="1"/>
</dbReference>
<reference evidence="1 2" key="1">
    <citation type="submission" date="2024-02" db="EMBL/GenBank/DDBJ databases">
        <authorList>
            <person name="Chen Y."/>
            <person name="Shah S."/>
            <person name="Dougan E. K."/>
            <person name="Thang M."/>
            <person name="Chan C."/>
        </authorList>
    </citation>
    <scope>NUCLEOTIDE SEQUENCE [LARGE SCALE GENOMIC DNA]</scope>
</reference>
<comment type="caution">
    <text evidence="1">The sequence shown here is derived from an EMBL/GenBank/DDBJ whole genome shotgun (WGS) entry which is preliminary data.</text>
</comment>
<protein>
    <recommendedName>
        <fullName evidence="3">Calmodulin-lysine N-methyltransferase</fullName>
    </recommendedName>
</protein>
<dbReference type="PANTHER" id="PTHR14614">
    <property type="entry name" value="HEPATOCELLULAR CARCINOMA-ASSOCIATED ANTIGEN"/>
    <property type="match status" value="1"/>
</dbReference>
<dbReference type="Gene3D" id="3.40.50.150">
    <property type="entry name" value="Vaccinia Virus protein VP39"/>
    <property type="match status" value="1"/>
</dbReference>
<dbReference type="InterPro" id="IPR019410">
    <property type="entry name" value="Methyltransf_16"/>
</dbReference>
<dbReference type="Pfam" id="PF10294">
    <property type="entry name" value="Methyltransf_16"/>
    <property type="match status" value="1"/>
</dbReference>
<evidence type="ECO:0008006" key="3">
    <source>
        <dbReference type="Google" id="ProtNLM"/>
    </source>
</evidence>
<keyword evidence="2" id="KW-1185">Reference proteome</keyword>